<keyword evidence="9" id="KW-0472">Membrane</keyword>
<dbReference type="InterPro" id="IPR003593">
    <property type="entry name" value="AAA+_ATPase"/>
</dbReference>
<evidence type="ECO:0000256" key="9">
    <source>
        <dbReference type="ARBA" id="ARBA00023136"/>
    </source>
</evidence>
<dbReference type="InterPro" id="IPR008995">
    <property type="entry name" value="Mo/tungstate-bd_C_term_dom"/>
</dbReference>
<dbReference type="Gene3D" id="3.40.50.300">
    <property type="entry name" value="P-loop containing nucleotide triphosphate hydrolases"/>
    <property type="match status" value="1"/>
</dbReference>
<evidence type="ECO:0000259" key="12">
    <source>
        <dbReference type="PROSITE" id="PS51866"/>
    </source>
</evidence>
<evidence type="ECO:0000259" key="11">
    <source>
        <dbReference type="PROSITE" id="PS50893"/>
    </source>
</evidence>
<keyword evidence="7" id="KW-0408">Iron</keyword>
<keyword evidence="3" id="KW-0410">Iron transport</keyword>
<dbReference type="CDD" id="cd03259">
    <property type="entry name" value="ABC_Carb_Solutes_like"/>
    <property type="match status" value="1"/>
</dbReference>
<evidence type="ECO:0000313" key="14">
    <source>
        <dbReference type="Proteomes" id="UP001162734"/>
    </source>
</evidence>
<dbReference type="PROSITE" id="PS51866">
    <property type="entry name" value="MOP"/>
    <property type="match status" value="1"/>
</dbReference>
<evidence type="ECO:0000256" key="5">
    <source>
        <dbReference type="ARBA" id="ARBA00022741"/>
    </source>
</evidence>
<keyword evidence="6 13" id="KW-0067">ATP-binding</keyword>
<gene>
    <name evidence="13" type="ORF">AMPC_30550</name>
</gene>
<dbReference type="InterPro" id="IPR050093">
    <property type="entry name" value="ABC_SmlMolc_Importer"/>
</dbReference>
<dbReference type="InterPro" id="IPR003439">
    <property type="entry name" value="ABC_transporter-like_ATP-bd"/>
</dbReference>
<evidence type="ECO:0000256" key="10">
    <source>
        <dbReference type="PROSITE-ProRule" id="PRU01213"/>
    </source>
</evidence>
<evidence type="ECO:0000256" key="1">
    <source>
        <dbReference type="ARBA" id="ARBA00022448"/>
    </source>
</evidence>
<keyword evidence="1" id="KW-0813">Transport</keyword>
<evidence type="ECO:0000256" key="4">
    <source>
        <dbReference type="ARBA" id="ARBA00022505"/>
    </source>
</evidence>
<keyword evidence="5" id="KW-0547">Nucleotide-binding</keyword>
<dbReference type="EMBL" id="AP025592">
    <property type="protein sequence ID" value="BDG09942.1"/>
    <property type="molecule type" value="Genomic_DNA"/>
</dbReference>
<feature type="domain" description="ABC transporter" evidence="11">
    <location>
        <begin position="4"/>
        <end position="235"/>
    </location>
</feature>
<keyword evidence="8" id="KW-0406">Ion transport</keyword>
<evidence type="ECO:0000256" key="7">
    <source>
        <dbReference type="ARBA" id="ARBA00023004"/>
    </source>
</evidence>
<dbReference type="PROSITE" id="PS00211">
    <property type="entry name" value="ABC_TRANSPORTER_1"/>
    <property type="match status" value="1"/>
</dbReference>
<dbReference type="InterPro" id="IPR017871">
    <property type="entry name" value="ABC_transporter-like_CS"/>
</dbReference>
<organism evidence="13 14">
    <name type="scientific">Anaeromyxobacter paludicola</name>
    <dbReference type="NCBI Taxonomy" id="2918171"/>
    <lineage>
        <taxon>Bacteria</taxon>
        <taxon>Pseudomonadati</taxon>
        <taxon>Myxococcota</taxon>
        <taxon>Myxococcia</taxon>
        <taxon>Myxococcales</taxon>
        <taxon>Cystobacterineae</taxon>
        <taxon>Anaeromyxobacteraceae</taxon>
        <taxon>Anaeromyxobacter</taxon>
    </lineage>
</organism>
<dbReference type="InterPro" id="IPR004606">
    <property type="entry name" value="Mop_domain"/>
</dbReference>
<feature type="domain" description="Mop" evidence="12">
    <location>
        <begin position="291"/>
        <end position="355"/>
    </location>
</feature>
<proteinExistence type="predicted"/>
<dbReference type="Gene3D" id="2.40.50.100">
    <property type="match status" value="1"/>
</dbReference>
<dbReference type="PANTHER" id="PTHR42781:SF4">
    <property type="entry name" value="SPERMIDINE_PUTRESCINE IMPORT ATP-BINDING PROTEIN POTA"/>
    <property type="match status" value="1"/>
</dbReference>
<keyword evidence="14" id="KW-1185">Reference proteome</keyword>
<dbReference type="SUPFAM" id="SSF50331">
    <property type="entry name" value="MOP-like"/>
    <property type="match status" value="1"/>
</dbReference>
<protein>
    <submittedName>
        <fullName evidence="13">Sulfate ABC transporter ATP-binding protein</fullName>
    </submittedName>
</protein>
<dbReference type="GO" id="GO:0005524">
    <property type="term" value="F:ATP binding"/>
    <property type="evidence" value="ECO:0007669"/>
    <property type="project" value="UniProtKB-KW"/>
</dbReference>
<keyword evidence="4 10" id="KW-0500">Molybdenum</keyword>
<dbReference type="Pfam" id="PF00005">
    <property type="entry name" value="ABC_tran"/>
    <property type="match status" value="1"/>
</dbReference>
<sequence length="358" mass="37323">MAGALSLDLVRRFPGGAAVAASLEAAPEGVTVLFGPSGAGKSTVLRCVAGLEAPDVGVIRFDEETWFDRAHGVDVPPQARRVGYVFQDAALFPHLTVEENVRYGARARGAPPGAAGEALERLGLALLSHRRPAELSGGERQRVSLARALASRPRLLLLDEPLSALDAPTREALRATLRDLLAAVGLPALLVTHDRIEALALGDRLAVLAKGRIRQCGPVAEVFARPADLEVAAVVGTENVLPAEVAGEEGGLVHLRVGPAELSAVGPAPGRRCFACFRAEDVLLEAPGGSPTSARNRLAATVRALAPEGPLSRVTLDCGFPLVALVTRRSVEELELAPGRPVLALLKAPAVRLVARAG</sequence>
<dbReference type="InterPro" id="IPR015853">
    <property type="entry name" value="ABC_transpr_FbpC"/>
</dbReference>
<dbReference type="InterPro" id="IPR005116">
    <property type="entry name" value="Transp-assoc_OB_typ1"/>
</dbReference>
<dbReference type="Pfam" id="PF03459">
    <property type="entry name" value="TOBE"/>
    <property type="match status" value="1"/>
</dbReference>
<evidence type="ECO:0000256" key="6">
    <source>
        <dbReference type="ARBA" id="ARBA00022840"/>
    </source>
</evidence>
<dbReference type="SMART" id="SM00382">
    <property type="entry name" value="AAA"/>
    <property type="match status" value="1"/>
</dbReference>
<dbReference type="Proteomes" id="UP001162734">
    <property type="component" value="Chromosome"/>
</dbReference>
<accession>A0ABM7XDK0</accession>
<dbReference type="PANTHER" id="PTHR42781">
    <property type="entry name" value="SPERMIDINE/PUTRESCINE IMPORT ATP-BINDING PROTEIN POTA"/>
    <property type="match status" value="1"/>
</dbReference>
<dbReference type="SUPFAM" id="SSF52540">
    <property type="entry name" value="P-loop containing nucleoside triphosphate hydrolases"/>
    <property type="match status" value="1"/>
</dbReference>
<evidence type="ECO:0000256" key="2">
    <source>
        <dbReference type="ARBA" id="ARBA00022475"/>
    </source>
</evidence>
<dbReference type="PROSITE" id="PS50893">
    <property type="entry name" value="ABC_TRANSPORTER_2"/>
    <property type="match status" value="1"/>
</dbReference>
<evidence type="ECO:0000256" key="8">
    <source>
        <dbReference type="ARBA" id="ARBA00023065"/>
    </source>
</evidence>
<evidence type="ECO:0000313" key="13">
    <source>
        <dbReference type="EMBL" id="BDG09942.1"/>
    </source>
</evidence>
<name>A0ABM7XDK0_9BACT</name>
<evidence type="ECO:0000256" key="3">
    <source>
        <dbReference type="ARBA" id="ARBA00022496"/>
    </source>
</evidence>
<keyword evidence="2" id="KW-1003">Cell membrane</keyword>
<reference evidence="14" key="1">
    <citation type="journal article" date="2022" name="Int. J. Syst. Evol. Microbiol.">
        <title>Anaeromyxobacter oryzae sp. nov., Anaeromyxobacter diazotrophicus sp. nov. and Anaeromyxobacter paludicola sp. nov., isolated from paddy soils.</title>
        <authorList>
            <person name="Itoh H."/>
            <person name="Xu Z."/>
            <person name="Mise K."/>
            <person name="Masuda Y."/>
            <person name="Ushijima N."/>
            <person name="Hayakawa C."/>
            <person name="Shiratori Y."/>
            <person name="Senoo K."/>
        </authorList>
    </citation>
    <scope>NUCLEOTIDE SEQUENCE [LARGE SCALE GENOMIC DNA]</scope>
    <source>
        <strain evidence="14">Red630</strain>
    </source>
</reference>
<dbReference type="InterPro" id="IPR027417">
    <property type="entry name" value="P-loop_NTPase"/>
</dbReference>